<dbReference type="Proteomes" id="UP001158986">
    <property type="component" value="Unassembled WGS sequence"/>
</dbReference>
<reference evidence="1 2" key="1">
    <citation type="submission" date="2021-11" db="EMBL/GenBank/DDBJ databases">
        <authorList>
            <person name="Islam A."/>
            <person name="Islam S."/>
            <person name="Flora M.S."/>
            <person name="Rahman M."/>
            <person name="Ziaur R.M."/>
            <person name="Epstein J.H."/>
            <person name="Hassan M."/>
            <person name="Klassen M."/>
            <person name="Woodard K."/>
            <person name="Webb A."/>
            <person name="Webby R.J."/>
            <person name="El Zowalaty M.E."/>
        </authorList>
    </citation>
    <scope>NUCLEOTIDE SEQUENCE [LARGE SCALE GENOMIC DNA]</scope>
    <source>
        <strain evidence="1">Pbs1</strain>
    </source>
</reference>
<accession>A0ABN8CZH3</accession>
<gene>
    <name evidence="1" type="ORF">PBS001_LOCUS4280</name>
</gene>
<evidence type="ECO:0000313" key="2">
    <source>
        <dbReference type="Proteomes" id="UP001158986"/>
    </source>
</evidence>
<protein>
    <submittedName>
        <fullName evidence="1">Uncharacterized protein</fullName>
    </submittedName>
</protein>
<comment type="caution">
    <text evidence="1">The sequence shown here is derived from an EMBL/GenBank/DDBJ whole genome shotgun (WGS) entry which is preliminary data.</text>
</comment>
<organism evidence="1 2">
    <name type="scientific">Peronospora belbahrii</name>
    <dbReference type="NCBI Taxonomy" id="622444"/>
    <lineage>
        <taxon>Eukaryota</taxon>
        <taxon>Sar</taxon>
        <taxon>Stramenopiles</taxon>
        <taxon>Oomycota</taxon>
        <taxon>Peronosporomycetes</taxon>
        <taxon>Peronosporales</taxon>
        <taxon>Peronosporaceae</taxon>
        <taxon>Peronospora</taxon>
    </lineage>
</organism>
<proteinExistence type="predicted"/>
<keyword evidence="2" id="KW-1185">Reference proteome</keyword>
<name>A0ABN8CZH3_9STRA</name>
<dbReference type="EMBL" id="CAKLCB010000248">
    <property type="protein sequence ID" value="CAH0517686.1"/>
    <property type="molecule type" value="Genomic_DNA"/>
</dbReference>
<evidence type="ECO:0000313" key="1">
    <source>
        <dbReference type="EMBL" id="CAH0517686.1"/>
    </source>
</evidence>
<sequence length="521" mass="60595">MGWEDKRLLEGTSLKFSLRKQFPGQNALQLMTSTWQCLSDPECTETKFRGLMTLRILQRVNDDTIVALRESESEGGLKLYRCVYLLFRVRTRNGFLICVQSVAPERITDSLLSCVSQDGKLVQWTDLSGWFVFEPIAHGEMYDAFYQEGAQVEYGGCMDYGDHESVATLAMNTLSIVFKWESMMNERNGLREINEQLETELSTILTVYRQQHKWMQEVDEGQSHQIKDSLMKKFVYSIYEVRGLRKENADLRDQFLIYDALGEQLQRLQTDFHIPRQVETRLSIGTIHVQQLSVEEARGIMLDSHQQSTSFFETMQRIETDEKDKTMGWTHHQRILPDGRVQFNFTKRIHTIGTEELVHKSWEMYCDFRLYHGIYSSVQKLEILQRINENTLLIRRDLQEGSSAPIFRTVFLLFRIRLSNGYLICFRSHNPAVCIEDDDDPNVQWMEMFYWLMITDVPVEEVDEGVVSSSRPPVQGCDVSFGGNLLNSRSAHHATIWKYQIAMALLRWESNAAAPLFTLYG</sequence>